<proteinExistence type="predicted"/>
<dbReference type="Proteomes" id="UP001268036">
    <property type="component" value="Unassembled WGS sequence"/>
</dbReference>
<feature type="domain" description="DUF4224" evidence="1">
    <location>
        <begin position="78"/>
        <end position="121"/>
    </location>
</feature>
<reference evidence="2" key="1">
    <citation type="submission" date="2023-08" db="EMBL/GenBank/DDBJ databases">
        <title>Functional and genomic diversity of the sorghum phyllosphere microbiome.</title>
        <authorList>
            <person name="Shade A."/>
        </authorList>
    </citation>
    <scope>NUCLEOTIDE SEQUENCE</scope>
    <source>
        <strain evidence="2">SORGH_AS_0201</strain>
    </source>
</reference>
<organism evidence="2 3">
    <name type="scientific">Pseudomonas oryzihabitans</name>
    <dbReference type="NCBI Taxonomy" id="47885"/>
    <lineage>
        <taxon>Bacteria</taxon>
        <taxon>Pseudomonadati</taxon>
        <taxon>Pseudomonadota</taxon>
        <taxon>Gammaproteobacteria</taxon>
        <taxon>Pseudomonadales</taxon>
        <taxon>Pseudomonadaceae</taxon>
        <taxon>Pseudomonas</taxon>
    </lineage>
</organism>
<gene>
    <name evidence="2" type="ORF">QE440_001773</name>
</gene>
<evidence type="ECO:0000313" key="2">
    <source>
        <dbReference type="EMBL" id="MDR6234032.1"/>
    </source>
</evidence>
<evidence type="ECO:0000259" key="1">
    <source>
        <dbReference type="Pfam" id="PF13986"/>
    </source>
</evidence>
<protein>
    <recommendedName>
        <fullName evidence="1">DUF4224 domain-containing protein</fullName>
    </recommendedName>
</protein>
<comment type="caution">
    <text evidence="2">The sequence shown here is derived from an EMBL/GenBank/DDBJ whole genome shotgun (WGS) entry which is preliminary data.</text>
</comment>
<name>A0AAJ2BK23_9PSED</name>
<dbReference type="AlphaFoldDB" id="A0AAJ2BK23"/>
<dbReference type="EMBL" id="JAVJAF010000001">
    <property type="protein sequence ID" value="MDR6234032.1"/>
    <property type="molecule type" value="Genomic_DNA"/>
</dbReference>
<dbReference type="InterPro" id="IPR025319">
    <property type="entry name" value="DUF4224"/>
</dbReference>
<accession>A0AAJ2BK23</accession>
<evidence type="ECO:0000313" key="3">
    <source>
        <dbReference type="Proteomes" id="UP001268036"/>
    </source>
</evidence>
<sequence>MKSVPTTDPALHTEPPTLLSLAELEALTGTVDAEQQIEWLRKQQICFLTGTDQLPKVLWQAVAGRMAPALPPDPYGEFLREDELTALIGAKTRLRQVEWLDAHGWRYERNAAGRPIVGRVYARLKLAGVKAGAQAAVQEPWVLDLSKVK</sequence>
<dbReference type="Pfam" id="PF13986">
    <property type="entry name" value="DUF4224"/>
    <property type="match status" value="1"/>
</dbReference>